<dbReference type="Pfam" id="PF13780">
    <property type="entry name" value="DUF4176"/>
    <property type="match status" value="1"/>
</dbReference>
<dbReference type="AlphaFoldDB" id="A0A139N5W1"/>
<sequence>MSKRTALPIGSVVRVKDGTEPFMIINQCPVTEKDEAQGYFDFGAVTLPLGLVNQNIIFFNKEDIDEVLFIGYIDRRFQEFLSRYDEEVGKISYDRFTVEEFKK</sequence>
<accession>A0A139N5W1</accession>
<protein>
    <submittedName>
        <fullName evidence="1">Putative EsaC-like protein</fullName>
    </submittedName>
</protein>
<dbReference type="STRING" id="45634.SCRDD08_00086"/>
<evidence type="ECO:0000313" key="1">
    <source>
        <dbReference type="EMBL" id="KXT71439.1"/>
    </source>
</evidence>
<reference evidence="1 2" key="1">
    <citation type="submission" date="2016-01" db="EMBL/GenBank/DDBJ databases">
        <title>Highly variable Streptococcus oralis are common among viridans streptococci isolated from primates.</title>
        <authorList>
            <person name="Denapaite D."/>
            <person name="Rieger M."/>
            <person name="Koendgen S."/>
            <person name="Brueckner R."/>
            <person name="Ochigava I."/>
            <person name="Kappeler P."/>
            <person name="Maetz-Rensing K."/>
            <person name="Leendertz F."/>
            <person name="Hakenbeck R."/>
        </authorList>
    </citation>
    <scope>NUCLEOTIDE SEQUENCE [LARGE SCALE GENOMIC DNA]</scope>
    <source>
        <strain evidence="1 2">DD08</strain>
    </source>
</reference>
<comment type="caution">
    <text evidence="1">The sequence shown here is derived from an EMBL/GenBank/DDBJ whole genome shotgun (WGS) entry which is preliminary data.</text>
</comment>
<evidence type="ECO:0000313" key="2">
    <source>
        <dbReference type="Proteomes" id="UP000070377"/>
    </source>
</evidence>
<dbReference type="InterPro" id="IPR025233">
    <property type="entry name" value="DUF4176"/>
</dbReference>
<name>A0A139N5W1_STRCR</name>
<proteinExistence type="predicted"/>
<gene>
    <name evidence="1" type="ORF">SCRDD08_00086</name>
</gene>
<dbReference type="PATRIC" id="fig|45634.12.peg.85"/>
<dbReference type="RefSeq" id="WP_061421957.1">
    <property type="nucleotide sequence ID" value="NZ_KQ969062.1"/>
</dbReference>
<dbReference type="Proteomes" id="UP000070377">
    <property type="component" value="Unassembled WGS sequence"/>
</dbReference>
<dbReference type="EMBL" id="LQRD01000001">
    <property type="protein sequence ID" value="KXT71439.1"/>
    <property type="molecule type" value="Genomic_DNA"/>
</dbReference>
<organism evidence="1 2">
    <name type="scientific">Streptococcus cristatus</name>
    <dbReference type="NCBI Taxonomy" id="45634"/>
    <lineage>
        <taxon>Bacteria</taxon>
        <taxon>Bacillati</taxon>
        <taxon>Bacillota</taxon>
        <taxon>Bacilli</taxon>
        <taxon>Lactobacillales</taxon>
        <taxon>Streptococcaceae</taxon>
        <taxon>Streptococcus</taxon>
    </lineage>
</organism>